<gene>
    <name evidence="1" type="ORF">L203_104170</name>
</gene>
<name>A0A1E3HH75_9TREE</name>
<sequence>MSSYDSFPGEMISQAQFRQSMKLVRLQIAVPISVLVAAGTNLVCALALKPGLAGINALYPTLLTPNVFMIELYWALLFILEVGFCLVLLTARKEVTKNMLVHGVGLRFAIANWLQAIWAVFFTLQFFIGAEIILLLNAINILSIHITLLFYPPTLKHPIDAIFIHTPITMLLAILFQLDWLHSGFISLGWIIKDETKWGKYTWQAVGCVAGVNVVSALWAGAKRFYLLTAASIYLLLSLLFSSPRTNPTLPTTALPKPTPLLITIFACLALHPITLIVGMAWKRSLERQGRIRLEEDVERVEEERREAVRHDGH</sequence>
<dbReference type="GeneID" id="91088380"/>
<reference evidence="1" key="2">
    <citation type="journal article" date="2022" name="Elife">
        <title>Obligate sexual reproduction of a homothallic fungus closely related to the Cryptococcus pathogenic species complex.</title>
        <authorList>
            <person name="Passer A.R."/>
            <person name="Clancey S.A."/>
            <person name="Shea T."/>
            <person name="David-Palma M."/>
            <person name="Averette A.F."/>
            <person name="Boekhout T."/>
            <person name="Porcel B.M."/>
            <person name="Nowrousian M."/>
            <person name="Cuomo C.A."/>
            <person name="Sun S."/>
            <person name="Heitman J."/>
            <person name="Coelho M.A."/>
        </authorList>
    </citation>
    <scope>NUCLEOTIDE SEQUENCE</scope>
    <source>
        <strain evidence="1">CBS 7841</strain>
    </source>
</reference>
<evidence type="ECO:0000313" key="2">
    <source>
        <dbReference type="Proteomes" id="UP000094043"/>
    </source>
</evidence>
<dbReference type="PANTHER" id="PTHR37992:SF1">
    <property type="entry name" value="DUF1774-DOMAIN-CONTAINING PROTEIN"/>
    <property type="match status" value="1"/>
</dbReference>
<dbReference type="RefSeq" id="XP_066069655.1">
    <property type="nucleotide sequence ID" value="XM_066213558.1"/>
</dbReference>
<dbReference type="PANTHER" id="PTHR37992">
    <property type="entry name" value="EXPRESSED PROTEIN"/>
    <property type="match status" value="1"/>
</dbReference>
<dbReference type="Proteomes" id="UP000094043">
    <property type="component" value="Chromosome 5"/>
</dbReference>
<dbReference type="KEGG" id="cdep:91088380"/>
<evidence type="ECO:0000313" key="1">
    <source>
        <dbReference type="EMBL" id="WVN88955.1"/>
    </source>
</evidence>
<reference evidence="1" key="1">
    <citation type="submission" date="2016-06" db="EMBL/GenBank/DDBJ databases">
        <authorList>
            <person name="Cuomo C."/>
            <person name="Litvintseva A."/>
            <person name="Heitman J."/>
            <person name="Chen Y."/>
            <person name="Sun S."/>
            <person name="Springer D."/>
            <person name="Dromer F."/>
            <person name="Young S."/>
            <person name="Zeng Q."/>
            <person name="Chapman S."/>
            <person name="Gujja S."/>
            <person name="Saif S."/>
            <person name="Birren B."/>
        </authorList>
    </citation>
    <scope>NUCLEOTIDE SEQUENCE</scope>
    <source>
        <strain evidence="1">CBS 7841</strain>
    </source>
</reference>
<protein>
    <submittedName>
        <fullName evidence="1">Uncharacterized protein</fullName>
    </submittedName>
</protein>
<dbReference type="OrthoDB" id="3342455at2759"/>
<dbReference type="InterPro" id="IPR013920">
    <property type="entry name" value="DUF1774_fun"/>
</dbReference>
<dbReference type="AlphaFoldDB" id="A0A1E3HH75"/>
<organism evidence="1 2">
    <name type="scientific">Cryptococcus depauperatus CBS 7841</name>
    <dbReference type="NCBI Taxonomy" id="1295531"/>
    <lineage>
        <taxon>Eukaryota</taxon>
        <taxon>Fungi</taxon>
        <taxon>Dikarya</taxon>
        <taxon>Basidiomycota</taxon>
        <taxon>Agaricomycotina</taxon>
        <taxon>Tremellomycetes</taxon>
        <taxon>Tremellales</taxon>
        <taxon>Cryptococcaceae</taxon>
        <taxon>Cryptococcus</taxon>
    </lineage>
</organism>
<reference evidence="1" key="3">
    <citation type="submission" date="2024-01" db="EMBL/GenBank/DDBJ databases">
        <authorList>
            <person name="Coelho M.A."/>
            <person name="David-Palma M."/>
            <person name="Shea T."/>
            <person name="Sun S."/>
            <person name="Cuomo C.A."/>
            <person name="Heitman J."/>
        </authorList>
    </citation>
    <scope>NUCLEOTIDE SEQUENCE</scope>
    <source>
        <strain evidence="1">CBS 7841</strain>
    </source>
</reference>
<dbReference type="VEuPathDB" id="FungiDB:L203_06475"/>
<proteinExistence type="predicted"/>
<keyword evidence="2" id="KW-1185">Reference proteome</keyword>
<accession>A0A1E3HH75</accession>
<dbReference type="EMBL" id="CP143788">
    <property type="protein sequence ID" value="WVN88955.1"/>
    <property type="molecule type" value="Genomic_DNA"/>
</dbReference>